<feature type="region of interest" description="Disordered" evidence="12">
    <location>
        <begin position="545"/>
        <end position="620"/>
    </location>
</feature>
<organism evidence="14 15">
    <name type="scientific">Gadus morhua</name>
    <name type="common">Atlantic cod</name>
    <dbReference type="NCBI Taxonomy" id="8049"/>
    <lineage>
        <taxon>Eukaryota</taxon>
        <taxon>Metazoa</taxon>
        <taxon>Chordata</taxon>
        <taxon>Craniata</taxon>
        <taxon>Vertebrata</taxon>
        <taxon>Euteleostomi</taxon>
        <taxon>Actinopterygii</taxon>
        <taxon>Neopterygii</taxon>
        <taxon>Teleostei</taxon>
        <taxon>Neoteleostei</taxon>
        <taxon>Acanthomorphata</taxon>
        <taxon>Zeiogadaria</taxon>
        <taxon>Gadariae</taxon>
        <taxon>Gadiformes</taxon>
        <taxon>Gadoidei</taxon>
        <taxon>Gadidae</taxon>
        <taxon>Gadus</taxon>
    </lineage>
</organism>
<dbReference type="Proteomes" id="UP000694546">
    <property type="component" value="Chromosome 4"/>
</dbReference>
<keyword evidence="7 11" id="KW-0804">Transcription</keyword>
<dbReference type="GO" id="GO:0001946">
    <property type="term" value="P:lymphangiogenesis"/>
    <property type="evidence" value="ECO:0007669"/>
    <property type="project" value="Ensembl"/>
</dbReference>
<evidence type="ECO:0000256" key="4">
    <source>
        <dbReference type="ARBA" id="ARBA00023015"/>
    </source>
</evidence>
<keyword evidence="5 11" id="KW-0238">DNA-binding</keyword>
<dbReference type="SMART" id="SM01372">
    <property type="entry name" value="E2F_TDP"/>
    <property type="match status" value="2"/>
</dbReference>
<evidence type="ECO:0000256" key="3">
    <source>
        <dbReference type="ARBA" id="ARBA00022491"/>
    </source>
</evidence>
<dbReference type="InterPro" id="IPR036390">
    <property type="entry name" value="WH_DNA-bd_sf"/>
</dbReference>
<dbReference type="SUPFAM" id="SSF46785">
    <property type="entry name" value="Winged helix' DNA-binding domain"/>
    <property type="match status" value="2"/>
</dbReference>
<dbReference type="OrthoDB" id="5318at2759"/>
<dbReference type="GO" id="GO:0045944">
    <property type="term" value="P:positive regulation of transcription by RNA polymerase II"/>
    <property type="evidence" value="ECO:0007669"/>
    <property type="project" value="Ensembl"/>
</dbReference>
<dbReference type="OMA" id="RTIPHKM"/>
<feature type="region of interest" description="Disordered" evidence="12">
    <location>
        <begin position="92"/>
        <end position="113"/>
    </location>
</feature>
<dbReference type="GO" id="GO:0090575">
    <property type="term" value="C:RNA polymerase II transcription regulator complex"/>
    <property type="evidence" value="ECO:0007669"/>
    <property type="project" value="TreeGrafter"/>
</dbReference>
<comment type="similarity">
    <text evidence="2 11">Belongs to the E2F/DP family.</text>
</comment>
<proteinExistence type="inferred from homology"/>
<dbReference type="GeneTree" id="ENSGT00940000157713"/>
<dbReference type="Pfam" id="PF02319">
    <property type="entry name" value="WHD_E2F_TDP"/>
    <property type="match status" value="2"/>
</dbReference>
<evidence type="ECO:0000256" key="1">
    <source>
        <dbReference type="ARBA" id="ARBA00004123"/>
    </source>
</evidence>
<evidence type="ECO:0000256" key="2">
    <source>
        <dbReference type="ARBA" id="ARBA00010940"/>
    </source>
</evidence>
<dbReference type="AlphaFoldDB" id="A0A8C5F8X0"/>
<feature type="domain" description="E2F/DP family winged-helix DNA-binding" evidence="13">
    <location>
        <begin position="111"/>
        <end position="178"/>
    </location>
</feature>
<feature type="compositionally biased region" description="Acidic residues" evidence="12">
    <location>
        <begin position="95"/>
        <end position="104"/>
    </location>
</feature>
<sequence length="620" mass="67297">MFRVSLKDLSSPGRTMDLSGDVHRSASDQKENICTGRPAPTRTPAELQSPADMRTPVKHAGDSPQPEPWTPTANLKMLISAASPDIRRMRKCDAVEEEEEEGEDGEAKPSRKQRSLGLLCQRFLALYPDHPQDNVTISLDEVASSLGVERRRIYDIINVLESLSMVDRVAKNCYTWWGRRRLGARLGELQRHAHQQGSGPAPATTPRDEEAADGDAVSVTANRKDKSLRIMSQRFVSLFLVSESQCVTLETAAQLLIDHNATSHSKYKTKVRRLYDIANVLTSLALIKKLHVRGDRGRKPAFQWLGPICFSTPPVAMAAVTPPESVSEPISAPSGREAKLTRHASFNVPPSRSSAHRLVNSAPCSPTSRPAAVSQQPLDCSRHALLDLSYREGVSTPLQAPYSQPRPHLEEDSAPQRVAYLPSLSQPSVVLLYGGQRSPKRKRDGEEEDEEETENRHGGGSDPSGPAQPYHYLYVPHNAGLNSINFLLSASQSAAGLSLPTLALPYVLLPSYPVAPGDAHPSPLGFLSQANFLMGAAGPYGHPGAELGVTLAPPPQSKRDDVAKQQPLTPRTPKETTPTPSGGTFFQTPGTLGSVVPAIGRRKRGSAQRRLDVGHTPQAS</sequence>
<feature type="compositionally biased region" description="Low complexity" evidence="12">
    <location>
        <begin position="567"/>
        <end position="580"/>
    </location>
</feature>
<feature type="region of interest" description="Disordered" evidence="12">
    <location>
        <begin position="431"/>
        <end position="470"/>
    </location>
</feature>
<keyword evidence="15" id="KW-1185">Reference proteome</keyword>
<keyword evidence="4 11" id="KW-0805">Transcription regulation</keyword>
<evidence type="ECO:0000256" key="11">
    <source>
        <dbReference type="RuleBase" id="RU003796"/>
    </source>
</evidence>
<gene>
    <name evidence="14" type="primary">E2F7</name>
    <name evidence="14" type="synonym">e2f7</name>
</gene>
<keyword evidence="3" id="KW-0678">Repressor</keyword>
<dbReference type="PANTHER" id="PTHR12081">
    <property type="entry name" value="TRANSCRIPTION FACTOR E2F"/>
    <property type="match status" value="1"/>
</dbReference>
<evidence type="ECO:0000313" key="15">
    <source>
        <dbReference type="Proteomes" id="UP000694546"/>
    </source>
</evidence>
<evidence type="ECO:0000313" key="14">
    <source>
        <dbReference type="Ensembl" id="ENSGMOP00000017376.2"/>
    </source>
</evidence>
<dbReference type="Gene3D" id="1.10.10.10">
    <property type="entry name" value="Winged helix-like DNA-binding domain superfamily/Winged helix DNA-binding domain"/>
    <property type="match status" value="2"/>
</dbReference>
<name>A0A8C5F8X0_GADMO</name>
<dbReference type="GO" id="GO:0000981">
    <property type="term" value="F:DNA-binding transcription factor activity, RNA polymerase II-specific"/>
    <property type="evidence" value="ECO:0007669"/>
    <property type="project" value="TreeGrafter"/>
</dbReference>
<feature type="region of interest" description="Disordered" evidence="12">
    <location>
        <begin position="190"/>
        <end position="218"/>
    </location>
</feature>
<reference evidence="14" key="1">
    <citation type="submission" date="2025-08" db="UniProtKB">
        <authorList>
            <consortium name="Ensembl"/>
        </authorList>
    </citation>
    <scope>IDENTIFICATION</scope>
</reference>
<dbReference type="InterPro" id="IPR003316">
    <property type="entry name" value="E2F_WHTH_DNA-bd_dom"/>
</dbReference>
<dbReference type="GeneID" id="115542627"/>
<evidence type="ECO:0000256" key="8">
    <source>
        <dbReference type="ARBA" id="ARBA00023242"/>
    </source>
</evidence>
<feature type="region of interest" description="Disordered" evidence="12">
    <location>
        <begin position="347"/>
        <end position="376"/>
    </location>
</feature>
<reference evidence="14" key="2">
    <citation type="submission" date="2025-09" db="UniProtKB">
        <authorList>
            <consortium name="Ensembl"/>
        </authorList>
    </citation>
    <scope>IDENTIFICATION</scope>
</reference>
<evidence type="ECO:0000259" key="13">
    <source>
        <dbReference type="SMART" id="SM01372"/>
    </source>
</evidence>
<keyword evidence="9" id="KW-0131">Cell cycle</keyword>
<accession>A0A8C5F8X0</accession>
<dbReference type="InterPro" id="IPR036388">
    <property type="entry name" value="WH-like_DNA-bd_sf"/>
</dbReference>
<evidence type="ECO:0000256" key="10">
    <source>
        <dbReference type="ARBA" id="ARBA00039675"/>
    </source>
</evidence>
<dbReference type="RefSeq" id="XP_030210813.1">
    <property type="nucleotide sequence ID" value="XM_030354953.1"/>
</dbReference>
<dbReference type="GO" id="GO:0000978">
    <property type="term" value="F:RNA polymerase II cis-regulatory region sequence-specific DNA binding"/>
    <property type="evidence" value="ECO:0007669"/>
    <property type="project" value="InterPro"/>
</dbReference>
<feature type="compositionally biased region" description="Basic and acidic residues" evidence="12">
    <location>
        <begin position="20"/>
        <end position="31"/>
    </location>
</feature>
<keyword evidence="6" id="KW-0010">Activator</keyword>
<feature type="region of interest" description="Disordered" evidence="12">
    <location>
        <begin position="1"/>
        <end position="71"/>
    </location>
</feature>
<dbReference type="GO" id="GO:0045892">
    <property type="term" value="P:negative regulation of DNA-templated transcription"/>
    <property type="evidence" value="ECO:0007669"/>
    <property type="project" value="Ensembl"/>
</dbReference>
<dbReference type="InterPro" id="IPR015633">
    <property type="entry name" value="E2F"/>
</dbReference>
<dbReference type="PANTHER" id="PTHR12081:SF25">
    <property type="entry name" value="TRANSCRIPTION FACTOR E2F7"/>
    <property type="match status" value="1"/>
</dbReference>
<feature type="compositionally biased region" description="Polar residues" evidence="12">
    <location>
        <begin position="581"/>
        <end position="591"/>
    </location>
</feature>
<keyword evidence="8 11" id="KW-0539">Nucleus</keyword>
<evidence type="ECO:0000256" key="9">
    <source>
        <dbReference type="ARBA" id="ARBA00023306"/>
    </source>
</evidence>
<evidence type="ECO:0000256" key="5">
    <source>
        <dbReference type="ARBA" id="ARBA00023125"/>
    </source>
</evidence>
<evidence type="ECO:0000256" key="12">
    <source>
        <dbReference type="SAM" id="MobiDB-lite"/>
    </source>
</evidence>
<feature type="compositionally biased region" description="Polar residues" evidence="12">
    <location>
        <begin position="362"/>
        <end position="376"/>
    </location>
</feature>
<protein>
    <recommendedName>
        <fullName evidence="10">Transcription factor E2F7</fullName>
    </recommendedName>
</protein>
<dbReference type="GO" id="GO:0002040">
    <property type="term" value="P:sprouting angiogenesis"/>
    <property type="evidence" value="ECO:0007669"/>
    <property type="project" value="Ensembl"/>
</dbReference>
<dbReference type="Ensembl" id="ENSGMOT00000017806.2">
    <property type="protein sequence ID" value="ENSGMOP00000017376.2"/>
    <property type="gene ID" value="ENSGMOG00000016169.2"/>
</dbReference>
<evidence type="ECO:0000256" key="6">
    <source>
        <dbReference type="ARBA" id="ARBA00023159"/>
    </source>
</evidence>
<evidence type="ECO:0000256" key="7">
    <source>
        <dbReference type="ARBA" id="ARBA00023163"/>
    </source>
</evidence>
<feature type="domain" description="E2F/DP family winged-helix DNA-binding" evidence="13">
    <location>
        <begin position="223"/>
        <end position="306"/>
    </location>
</feature>
<dbReference type="GO" id="GO:0008045">
    <property type="term" value="P:motor neuron axon guidance"/>
    <property type="evidence" value="ECO:0007669"/>
    <property type="project" value="Ensembl"/>
</dbReference>
<comment type="subcellular location">
    <subcellularLocation>
        <location evidence="1 11">Nucleus</location>
    </subcellularLocation>
</comment>